<dbReference type="SUPFAM" id="SSF56601">
    <property type="entry name" value="beta-lactamase/transpeptidase-like"/>
    <property type="match status" value="1"/>
</dbReference>
<organism evidence="2 3">
    <name type="scientific">Sulfobacillus benefaciens</name>
    <dbReference type="NCBI Taxonomy" id="453960"/>
    <lineage>
        <taxon>Bacteria</taxon>
        <taxon>Bacillati</taxon>
        <taxon>Bacillota</taxon>
        <taxon>Clostridia</taxon>
        <taxon>Eubacteriales</taxon>
        <taxon>Clostridiales Family XVII. Incertae Sedis</taxon>
        <taxon>Sulfobacillus</taxon>
    </lineage>
</organism>
<evidence type="ECO:0000313" key="2">
    <source>
        <dbReference type="EMBL" id="PSR34067.1"/>
    </source>
</evidence>
<comment type="caution">
    <text evidence="2">The sequence shown here is derived from an EMBL/GenBank/DDBJ whole genome shotgun (WGS) entry which is preliminary data.</text>
</comment>
<feature type="transmembrane region" description="Helical" evidence="1">
    <location>
        <begin position="7"/>
        <end position="28"/>
    </location>
</feature>
<proteinExistence type="predicted"/>
<dbReference type="InterPro" id="IPR012338">
    <property type="entry name" value="Beta-lactam/transpept-like"/>
</dbReference>
<keyword evidence="1" id="KW-0812">Transmembrane</keyword>
<evidence type="ECO:0000256" key="1">
    <source>
        <dbReference type="SAM" id="Phobius"/>
    </source>
</evidence>
<dbReference type="AlphaFoldDB" id="A0A2T2XHX9"/>
<sequence>MKWDRRIIMGSSTALAILAAIGIWMVFFRLPASAPGYSSAPSYTSSPVLVREILGQQNARITRPYHRPALVVVPKLLPDWAQREIERQVGVKMMHRHQFIWDGSSQLFLQARHWAISGLYPLSIAAFKPIVGISQSALMLVENATPIYSTGPFFLNSGSRWGVKQRSPVMTSLSAPLSQKLEPLIPNGGVLAVINGQGQIRMVASNPSSRLLSWQPRPVGLGLVPPLIAEAMAEPQLLKEVAHGSDILDQLGKDWGGNKIQQALMRLGVESGISVPGQPVKNPALPKPSPLELSEGHALWATPLEVARAYLPFLNQGALLPLTVNATASRFGAGKPLAAPTSTLNAVTKFLPTVVTNGIRFSVWRPDGNYAVAYTPLDHGLVLVAGGTATNNIIAVIHAAAVWLTEKKGIGG</sequence>
<gene>
    <name evidence="2" type="ORF">C7B46_07350</name>
</gene>
<evidence type="ECO:0000313" key="3">
    <source>
        <dbReference type="Proteomes" id="UP000242972"/>
    </source>
</evidence>
<name>A0A2T2XHX9_9FIRM</name>
<reference evidence="2 3" key="1">
    <citation type="journal article" date="2014" name="BMC Genomics">
        <title>Comparison of environmental and isolate Sulfobacillus genomes reveals diverse carbon, sulfur, nitrogen, and hydrogen metabolisms.</title>
        <authorList>
            <person name="Justice N.B."/>
            <person name="Norman A."/>
            <person name="Brown C.T."/>
            <person name="Singh A."/>
            <person name="Thomas B.C."/>
            <person name="Banfield J.F."/>
        </authorList>
    </citation>
    <scope>NUCLEOTIDE SEQUENCE [LARGE SCALE GENOMIC DNA]</scope>
    <source>
        <strain evidence="2">AMDSBA4</strain>
    </source>
</reference>
<protein>
    <recommendedName>
        <fullName evidence="4">Penicillin-binding protein transpeptidase domain-containing protein</fullName>
    </recommendedName>
</protein>
<evidence type="ECO:0008006" key="4">
    <source>
        <dbReference type="Google" id="ProtNLM"/>
    </source>
</evidence>
<dbReference type="EMBL" id="PXYW01000013">
    <property type="protein sequence ID" value="PSR34067.1"/>
    <property type="molecule type" value="Genomic_DNA"/>
</dbReference>
<dbReference type="Gene3D" id="3.40.710.10">
    <property type="entry name" value="DD-peptidase/beta-lactamase superfamily"/>
    <property type="match status" value="1"/>
</dbReference>
<keyword evidence="1" id="KW-0472">Membrane</keyword>
<dbReference type="Proteomes" id="UP000242972">
    <property type="component" value="Unassembled WGS sequence"/>
</dbReference>
<keyword evidence="1" id="KW-1133">Transmembrane helix</keyword>
<accession>A0A2T2XHX9</accession>